<keyword evidence="3" id="KW-1185">Reference proteome</keyword>
<feature type="compositionally biased region" description="Polar residues" evidence="1">
    <location>
        <begin position="54"/>
        <end position="66"/>
    </location>
</feature>
<organism evidence="2 3">
    <name type="scientific">Austropuccinia psidii MF-1</name>
    <dbReference type="NCBI Taxonomy" id="1389203"/>
    <lineage>
        <taxon>Eukaryota</taxon>
        <taxon>Fungi</taxon>
        <taxon>Dikarya</taxon>
        <taxon>Basidiomycota</taxon>
        <taxon>Pucciniomycotina</taxon>
        <taxon>Pucciniomycetes</taxon>
        <taxon>Pucciniales</taxon>
        <taxon>Sphaerophragmiaceae</taxon>
        <taxon>Austropuccinia</taxon>
    </lineage>
</organism>
<dbReference type="AlphaFoldDB" id="A0A9Q3H025"/>
<comment type="caution">
    <text evidence="2">The sequence shown here is derived from an EMBL/GenBank/DDBJ whole genome shotgun (WGS) entry which is preliminary data.</text>
</comment>
<feature type="region of interest" description="Disordered" evidence="1">
    <location>
        <begin position="96"/>
        <end position="118"/>
    </location>
</feature>
<feature type="region of interest" description="Disordered" evidence="1">
    <location>
        <begin position="21"/>
        <end position="66"/>
    </location>
</feature>
<evidence type="ECO:0000313" key="3">
    <source>
        <dbReference type="Proteomes" id="UP000765509"/>
    </source>
</evidence>
<evidence type="ECO:0000256" key="1">
    <source>
        <dbReference type="SAM" id="MobiDB-lite"/>
    </source>
</evidence>
<protein>
    <submittedName>
        <fullName evidence="2">Uncharacterized protein</fullName>
    </submittedName>
</protein>
<accession>A0A9Q3H025</accession>
<proteinExistence type="predicted"/>
<gene>
    <name evidence="2" type="ORF">O181_025966</name>
</gene>
<evidence type="ECO:0000313" key="2">
    <source>
        <dbReference type="EMBL" id="MBW0486251.1"/>
    </source>
</evidence>
<reference evidence="2" key="1">
    <citation type="submission" date="2021-03" db="EMBL/GenBank/DDBJ databases">
        <title>Draft genome sequence of rust myrtle Austropuccinia psidii MF-1, a brazilian biotype.</title>
        <authorList>
            <person name="Quecine M.C."/>
            <person name="Pachon D.M.R."/>
            <person name="Bonatelli M.L."/>
            <person name="Correr F.H."/>
            <person name="Franceschini L.M."/>
            <person name="Leite T.F."/>
            <person name="Margarido G.R.A."/>
            <person name="Almeida C.A."/>
            <person name="Ferrarezi J.A."/>
            <person name="Labate C.A."/>
        </authorList>
    </citation>
    <scope>NUCLEOTIDE SEQUENCE</scope>
    <source>
        <strain evidence="2">MF-1</strain>
    </source>
</reference>
<dbReference type="Proteomes" id="UP000765509">
    <property type="component" value="Unassembled WGS sequence"/>
</dbReference>
<name>A0A9Q3H025_9BASI</name>
<dbReference type="EMBL" id="AVOT02008556">
    <property type="protein sequence ID" value="MBW0486251.1"/>
    <property type="molecule type" value="Genomic_DNA"/>
</dbReference>
<sequence>MGFKLQIKFSFLSLTHFSSRNRTYSSSSPIEQNTPDPPQQDSPVPHMPYKKTQRQTTPGPSGTQWSVDLFCSKQKANPYPFLTFYVIELTLPPFLEPSQNDETPIPDPSKAPDSQFYS</sequence>